<proteinExistence type="predicted"/>
<dbReference type="PANTHER" id="PTHR41339:SF1">
    <property type="entry name" value="SECRETED PROTEIN"/>
    <property type="match status" value="1"/>
</dbReference>
<dbReference type="eggNOG" id="COG5492">
    <property type="taxonomic scope" value="Bacteria"/>
</dbReference>
<dbReference type="AlphaFoldDB" id="T2KMU6"/>
<dbReference type="Proteomes" id="UP000016160">
    <property type="component" value="Chromosome"/>
</dbReference>
<gene>
    <name evidence="1" type="ORF">BN863_20610</name>
</gene>
<evidence type="ECO:0000313" key="1">
    <source>
        <dbReference type="EMBL" id="CDF79773.1"/>
    </source>
</evidence>
<name>T2KMU6_FORAG</name>
<evidence type="ECO:0008006" key="3">
    <source>
        <dbReference type="Google" id="ProtNLM"/>
    </source>
</evidence>
<dbReference type="STRING" id="1347342.BN863_20610"/>
<dbReference type="PANTHER" id="PTHR41339">
    <property type="entry name" value="LIPL48"/>
    <property type="match status" value="1"/>
</dbReference>
<reference evidence="1 2" key="1">
    <citation type="journal article" date="2013" name="Appl. Environ. Microbiol.">
        <title>The genome of the alga-associated marine flavobacterium Formosa agariphila KMM 3901T reveals a broad potential for degradation of algal polysaccharides.</title>
        <authorList>
            <person name="Mann A.J."/>
            <person name="Hahnke R.L."/>
            <person name="Huang S."/>
            <person name="Werner J."/>
            <person name="Xing P."/>
            <person name="Barbeyron T."/>
            <person name="Huettel B."/>
            <person name="Stueber K."/>
            <person name="Reinhardt R."/>
            <person name="Harder J."/>
            <person name="Gloeckner F.O."/>
            <person name="Amann R.I."/>
            <person name="Teeling H."/>
        </authorList>
    </citation>
    <scope>NUCLEOTIDE SEQUENCE [LARGE SCALE GENOMIC DNA]</scope>
    <source>
        <strain evidence="2">DSM 15362 / KCTC 12365 / LMG 23005 / KMM 3901</strain>
    </source>
</reference>
<sequence length="450" mass="48549">MLCMLILVLGQSCEEIEILDPPDNTGNVVQTSTGDSDALGIYFGLNETATLFVDPASSETYLVDDDVSKYFSNTSFARPSNVSVPNNLDLDQFPLLINEDFLDVVKTDPVFETTSYVGAFGSTMSEKWYSDSNWFNLDPQDVVYNFDKNTAVKVEGYIEQNTTWTKDKQYLILGQVFVKDGVTLTIEPGTVVFGNKGTGVEAGVLIFNRGSKINANGTPEEPIVFTGTADAGERTRGQWGGVVFLGRAPNNKGDDILIEGIQGDEADDGLFGGNDETDSSGTFSFWRVEYAGIAITPGNEVNSITYGSVGSGTTAHHILITAAGDDAMEWFGGKINMSYIATYNTLDDDLDMDSGFSGTLQYVYIVRNPYAADESGANAFEISSSDAVNTEPITRAQIANATVVGPLYQLDGTDLVYDRLINAGLSSNNDARAYIYNSIILGFPVGAQNP</sequence>
<organism evidence="1 2">
    <name type="scientific">Formosa agariphila (strain DSM 15362 / KCTC 12365 / LMG 23005 / KMM 3901 / M-2Alg 35-1)</name>
    <dbReference type="NCBI Taxonomy" id="1347342"/>
    <lineage>
        <taxon>Bacteria</taxon>
        <taxon>Pseudomonadati</taxon>
        <taxon>Bacteroidota</taxon>
        <taxon>Flavobacteriia</taxon>
        <taxon>Flavobacteriales</taxon>
        <taxon>Flavobacteriaceae</taxon>
        <taxon>Formosa</taxon>
    </lineage>
</organism>
<evidence type="ECO:0000313" key="2">
    <source>
        <dbReference type="Proteomes" id="UP000016160"/>
    </source>
</evidence>
<accession>T2KMU6</accession>
<dbReference type="EMBL" id="HG315671">
    <property type="protein sequence ID" value="CDF79773.1"/>
    <property type="molecule type" value="Genomic_DNA"/>
</dbReference>
<dbReference type="HOGENOM" id="CLU_608007_0_0_10"/>
<protein>
    <recommendedName>
        <fullName evidence="3">Lipoprotein</fullName>
    </recommendedName>
</protein>
<dbReference type="PATRIC" id="fig|1347342.6.peg.2066"/>
<keyword evidence="2" id="KW-1185">Reference proteome</keyword>